<feature type="domain" description="DUF4825" evidence="1">
    <location>
        <begin position="40"/>
        <end position="130"/>
    </location>
</feature>
<evidence type="ECO:0000313" key="2">
    <source>
        <dbReference type="EMBL" id="MDN4526047.1"/>
    </source>
</evidence>
<dbReference type="Pfam" id="PF16107">
    <property type="entry name" value="DUF4825"/>
    <property type="match status" value="1"/>
</dbReference>
<dbReference type="InterPro" id="IPR032250">
    <property type="entry name" value="DUF4825"/>
</dbReference>
<organism evidence="2 3">
    <name type="scientific">Fictibacillus fluitans</name>
    <dbReference type="NCBI Taxonomy" id="3058422"/>
    <lineage>
        <taxon>Bacteria</taxon>
        <taxon>Bacillati</taxon>
        <taxon>Bacillota</taxon>
        <taxon>Bacilli</taxon>
        <taxon>Bacillales</taxon>
        <taxon>Fictibacillaceae</taxon>
        <taxon>Fictibacillus</taxon>
    </lineage>
</organism>
<dbReference type="Proteomes" id="UP001172721">
    <property type="component" value="Unassembled WGS sequence"/>
</dbReference>
<reference evidence="2" key="1">
    <citation type="submission" date="2023-07" db="EMBL/GenBank/DDBJ databases">
        <title>Fictibacillus sp. isolated from freshwater pond.</title>
        <authorList>
            <person name="Kirdat K."/>
            <person name="Bhat A."/>
            <person name="Mourya A."/>
            <person name="Yadav A."/>
        </authorList>
    </citation>
    <scope>NUCLEOTIDE SEQUENCE</scope>
    <source>
        <strain evidence="2">NE201</strain>
    </source>
</reference>
<name>A0ABT8HZ48_9BACL</name>
<keyword evidence="3" id="KW-1185">Reference proteome</keyword>
<dbReference type="RefSeq" id="WP_301167081.1">
    <property type="nucleotide sequence ID" value="NZ_JAUHTR010000009.1"/>
</dbReference>
<dbReference type="PROSITE" id="PS51257">
    <property type="entry name" value="PROKAR_LIPOPROTEIN"/>
    <property type="match status" value="1"/>
</dbReference>
<comment type="caution">
    <text evidence="2">The sequence shown here is derived from an EMBL/GenBank/DDBJ whole genome shotgun (WGS) entry which is preliminary data.</text>
</comment>
<sequence>MGKKGIELFIIVVLLILSGCSNGNEPKIKTIDQVNTEVLRKNAGTYVGDSSKDLEIIRNLAGGDTLKTLDLTTQTMKITYGHKKDGALTEEEINEYWFNGKDRAFKNFYFNAMYMTLLIPNAKGFSFQENESHLTISRGKIVSVMSRQFTDFPKGEKSWDKKAVSHFLKTNESEIKEMAVHYKKFF</sequence>
<dbReference type="EMBL" id="JAUHTR010000009">
    <property type="protein sequence ID" value="MDN4526047.1"/>
    <property type="molecule type" value="Genomic_DNA"/>
</dbReference>
<evidence type="ECO:0000259" key="1">
    <source>
        <dbReference type="Pfam" id="PF16107"/>
    </source>
</evidence>
<proteinExistence type="predicted"/>
<gene>
    <name evidence="2" type="ORF">QYB97_16300</name>
</gene>
<protein>
    <submittedName>
        <fullName evidence="2">DUF4825 domain-containing protein</fullName>
    </submittedName>
</protein>
<accession>A0ABT8HZ48</accession>
<evidence type="ECO:0000313" key="3">
    <source>
        <dbReference type="Proteomes" id="UP001172721"/>
    </source>
</evidence>